<feature type="transmembrane region" description="Helical" evidence="8">
    <location>
        <begin position="302"/>
        <end position="332"/>
    </location>
</feature>
<evidence type="ECO:0000256" key="1">
    <source>
        <dbReference type="ARBA" id="ARBA00004651"/>
    </source>
</evidence>
<reference evidence="10" key="1">
    <citation type="journal article" date="2019" name="Int. J. Syst. Evol. Microbiol.">
        <title>The Global Catalogue of Microorganisms (GCM) 10K type strain sequencing project: providing services to taxonomists for standard genome sequencing and annotation.</title>
        <authorList>
            <consortium name="The Broad Institute Genomics Platform"/>
            <consortium name="The Broad Institute Genome Sequencing Center for Infectious Disease"/>
            <person name="Wu L."/>
            <person name="Ma J."/>
        </authorList>
    </citation>
    <scope>NUCLEOTIDE SEQUENCE [LARGE SCALE GENOMIC DNA]</scope>
    <source>
        <strain evidence="10">JCM 17664</strain>
    </source>
</reference>
<keyword evidence="2" id="KW-0813">Transport</keyword>
<evidence type="ECO:0000256" key="4">
    <source>
        <dbReference type="ARBA" id="ARBA00022692"/>
    </source>
</evidence>
<evidence type="ECO:0000313" key="10">
    <source>
        <dbReference type="Proteomes" id="UP001501207"/>
    </source>
</evidence>
<dbReference type="Pfam" id="PF05977">
    <property type="entry name" value="MFS_3"/>
    <property type="match status" value="1"/>
</dbReference>
<dbReference type="CDD" id="cd06173">
    <property type="entry name" value="MFS_MefA_like"/>
    <property type="match status" value="1"/>
</dbReference>
<organism evidence="9 10">
    <name type="scientific">Compostibacter hankyongensis</name>
    <dbReference type="NCBI Taxonomy" id="1007089"/>
    <lineage>
        <taxon>Bacteria</taxon>
        <taxon>Pseudomonadati</taxon>
        <taxon>Bacteroidota</taxon>
        <taxon>Chitinophagia</taxon>
        <taxon>Chitinophagales</taxon>
        <taxon>Chitinophagaceae</taxon>
        <taxon>Compostibacter</taxon>
    </lineage>
</organism>
<protein>
    <submittedName>
        <fullName evidence="9">MFS transporter</fullName>
    </submittedName>
</protein>
<keyword evidence="10" id="KW-1185">Reference proteome</keyword>
<evidence type="ECO:0000256" key="2">
    <source>
        <dbReference type="ARBA" id="ARBA00022448"/>
    </source>
</evidence>
<dbReference type="SUPFAM" id="SSF103473">
    <property type="entry name" value="MFS general substrate transporter"/>
    <property type="match status" value="1"/>
</dbReference>
<evidence type="ECO:0000256" key="6">
    <source>
        <dbReference type="ARBA" id="ARBA00023136"/>
    </source>
</evidence>
<dbReference type="RefSeq" id="WP_344978687.1">
    <property type="nucleotide sequence ID" value="NZ_BAABFN010000004.1"/>
</dbReference>
<feature type="transmembrane region" description="Helical" evidence="8">
    <location>
        <begin position="56"/>
        <end position="77"/>
    </location>
</feature>
<comment type="subcellular location">
    <subcellularLocation>
        <location evidence="1">Cell membrane</location>
        <topology evidence="1">Multi-pass membrane protein</topology>
    </subcellularLocation>
</comment>
<dbReference type="Gene3D" id="1.20.1250.20">
    <property type="entry name" value="MFS general substrate transporter like domains"/>
    <property type="match status" value="1"/>
</dbReference>
<dbReference type="InterPro" id="IPR036259">
    <property type="entry name" value="MFS_trans_sf"/>
</dbReference>
<keyword evidence="5 8" id="KW-1133">Transmembrane helix</keyword>
<dbReference type="EMBL" id="BAABFN010000004">
    <property type="protein sequence ID" value="GAA4310787.1"/>
    <property type="molecule type" value="Genomic_DNA"/>
</dbReference>
<feature type="transmembrane region" description="Helical" evidence="8">
    <location>
        <begin position="183"/>
        <end position="203"/>
    </location>
</feature>
<comment type="caution">
    <text evidence="9">The sequence shown here is derived from an EMBL/GenBank/DDBJ whole genome shotgun (WGS) entry which is preliminary data.</text>
</comment>
<feature type="region of interest" description="Disordered" evidence="7">
    <location>
        <begin position="411"/>
        <end position="430"/>
    </location>
</feature>
<sequence length="430" mass="46549">MPRQALNTILLYFKKQRAFHYRNYRLFMAGQTLSLIGTWIQRMAMMWLAYRLTNSPFLLGLVGFCEQVPIFIIAPFAGVYADKWDKQRALCRVEAMALGQAALLGILTLSGLVHIWHIIALSLCLGTINAFEIPLRQSFVVEMVNRDKDALGNAIALNSTVFNLSRLIGPSVAGILIGSAGEGWCFMINAGSYGVILCSLLMMRVRPSSLPSPSGGHDVVARLKEGIRYVRTQRVMQSLLLLLAIVSFANASLRTLAPVFARDVLHGDANALGYLMSAAGVGAILGALFLTNSRPMPLLMRIVSFTGMLLGASMICFAASGLLWLSLCFMAVGGLAQMMHTACTNTLLQLYTDDDKRGRVMSFYTVSLQGTMPFGSLISGSLAGIIGGPWAMGIMGGFCLLGTLLFREKHRQPRGGSPGQAPPEDSRAAA</sequence>
<evidence type="ECO:0000313" key="9">
    <source>
        <dbReference type="EMBL" id="GAA4310787.1"/>
    </source>
</evidence>
<dbReference type="PANTHER" id="PTHR23513:SF11">
    <property type="entry name" value="STAPHYLOFERRIN A TRANSPORTER"/>
    <property type="match status" value="1"/>
</dbReference>
<evidence type="ECO:0000256" key="8">
    <source>
        <dbReference type="SAM" id="Phobius"/>
    </source>
</evidence>
<keyword evidence="6 8" id="KW-0472">Membrane</keyword>
<keyword evidence="3" id="KW-1003">Cell membrane</keyword>
<gene>
    <name evidence="9" type="ORF">GCM10023143_19500</name>
</gene>
<evidence type="ECO:0000256" key="5">
    <source>
        <dbReference type="ARBA" id="ARBA00022989"/>
    </source>
</evidence>
<dbReference type="PANTHER" id="PTHR23513">
    <property type="entry name" value="INTEGRAL MEMBRANE EFFLUX PROTEIN-RELATED"/>
    <property type="match status" value="1"/>
</dbReference>
<evidence type="ECO:0000256" key="3">
    <source>
        <dbReference type="ARBA" id="ARBA00022475"/>
    </source>
</evidence>
<proteinExistence type="predicted"/>
<keyword evidence="4 8" id="KW-0812">Transmembrane</keyword>
<feature type="transmembrane region" description="Helical" evidence="8">
    <location>
        <begin position="239"/>
        <end position="260"/>
    </location>
</feature>
<accession>A0ABP8FTN6</accession>
<evidence type="ECO:0000256" key="7">
    <source>
        <dbReference type="SAM" id="MobiDB-lite"/>
    </source>
</evidence>
<feature type="transmembrane region" description="Helical" evidence="8">
    <location>
        <begin position="272"/>
        <end position="290"/>
    </location>
</feature>
<dbReference type="InterPro" id="IPR010290">
    <property type="entry name" value="TM_effector"/>
</dbReference>
<feature type="transmembrane region" description="Helical" evidence="8">
    <location>
        <begin position="382"/>
        <end position="406"/>
    </location>
</feature>
<feature type="transmembrane region" description="Helical" evidence="8">
    <location>
        <begin position="24"/>
        <end position="50"/>
    </location>
</feature>
<name>A0ABP8FTN6_9BACT</name>
<dbReference type="Proteomes" id="UP001501207">
    <property type="component" value="Unassembled WGS sequence"/>
</dbReference>